<evidence type="ECO:0000256" key="16">
    <source>
        <dbReference type="ARBA" id="ARBA00023221"/>
    </source>
</evidence>
<keyword evidence="8 18" id="KW-0547">Nucleotide-binding</keyword>
<comment type="similarity">
    <text evidence="2 18">Belongs to the GHMP kinase family. Mevalonate kinase subfamily.</text>
</comment>
<dbReference type="Pfam" id="PF08544">
    <property type="entry name" value="GHMP_kinases_C"/>
    <property type="match status" value="1"/>
</dbReference>
<dbReference type="PRINTS" id="PR00959">
    <property type="entry name" value="MEVGALKINASE"/>
</dbReference>
<evidence type="ECO:0000256" key="10">
    <source>
        <dbReference type="ARBA" id="ARBA00022840"/>
    </source>
</evidence>
<accession>A0ABD0LIR4</accession>
<evidence type="ECO:0000256" key="7">
    <source>
        <dbReference type="ARBA" id="ARBA00022723"/>
    </source>
</evidence>
<evidence type="ECO:0000256" key="18">
    <source>
        <dbReference type="RuleBase" id="RU363087"/>
    </source>
</evidence>
<keyword evidence="21" id="KW-1185">Reference proteome</keyword>
<comment type="caution">
    <text evidence="20">The sequence shown here is derived from an EMBL/GenBank/DDBJ whole genome shotgun (WGS) entry which is preliminary data.</text>
</comment>
<keyword evidence="13 18" id="KW-0756">Sterol biosynthesis</keyword>
<dbReference type="EMBL" id="JACVVK020000046">
    <property type="protein sequence ID" value="KAK7499176.1"/>
    <property type="molecule type" value="Genomic_DNA"/>
</dbReference>
<name>A0ABD0LIR4_9CAEN</name>
<comment type="catalytic activity">
    <reaction evidence="18">
        <text>(R)-mevalonate + ATP = (R)-5-phosphomevalonate + ADP + H(+)</text>
        <dbReference type="Rhea" id="RHEA:17065"/>
        <dbReference type="ChEBI" id="CHEBI:15378"/>
        <dbReference type="ChEBI" id="CHEBI:30616"/>
        <dbReference type="ChEBI" id="CHEBI:36464"/>
        <dbReference type="ChEBI" id="CHEBI:58146"/>
        <dbReference type="ChEBI" id="CHEBI:456216"/>
        <dbReference type="EC" id="2.7.1.36"/>
    </reaction>
</comment>
<dbReference type="GO" id="GO:0004496">
    <property type="term" value="F:mevalonate kinase activity"/>
    <property type="evidence" value="ECO:0007669"/>
    <property type="project" value="UniProtKB-EC"/>
</dbReference>
<proteinExistence type="inferred from homology"/>
<evidence type="ECO:0000256" key="2">
    <source>
        <dbReference type="ARBA" id="ARBA00006495"/>
    </source>
</evidence>
<organism evidence="20 21">
    <name type="scientific">Batillaria attramentaria</name>
    <dbReference type="NCBI Taxonomy" id="370345"/>
    <lineage>
        <taxon>Eukaryota</taxon>
        <taxon>Metazoa</taxon>
        <taxon>Spiralia</taxon>
        <taxon>Lophotrochozoa</taxon>
        <taxon>Mollusca</taxon>
        <taxon>Gastropoda</taxon>
        <taxon>Caenogastropoda</taxon>
        <taxon>Sorbeoconcha</taxon>
        <taxon>Cerithioidea</taxon>
        <taxon>Batillariidae</taxon>
        <taxon>Batillaria</taxon>
    </lineage>
</organism>
<evidence type="ECO:0000256" key="6">
    <source>
        <dbReference type="ARBA" id="ARBA00022679"/>
    </source>
</evidence>
<dbReference type="Gene3D" id="3.30.70.890">
    <property type="entry name" value="GHMP kinase, C-terminal domain"/>
    <property type="match status" value="1"/>
</dbReference>
<keyword evidence="16 18" id="KW-0753">Steroid metabolism</keyword>
<keyword evidence="15 18" id="KW-1207">Sterol metabolism</keyword>
<dbReference type="InterPro" id="IPR006205">
    <property type="entry name" value="Mev_gal_kin"/>
</dbReference>
<evidence type="ECO:0000256" key="4">
    <source>
        <dbReference type="ARBA" id="ARBA00022490"/>
    </source>
</evidence>
<evidence type="ECO:0000313" key="21">
    <source>
        <dbReference type="Proteomes" id="UP001519460"/>
    </source>
</evidence>
<dbReference type="GO" id="GO:0005737">
    <property type="term" value="C:cytoplasm"/>
    <property type="evidence" value="ECO:0007669"/>
    <property type="project" value="UniProtKB-SubCell"/>
</dbReference>
<keyword evidence="5 18" id="KW-0444">Lipid biosynthesis</keyword>
<evidence type="ECO:0000256" key="17">
    <source>
        <dbReference type="ARBA" id="ARBA00029438"/>
    </source>
</evidence>
<keyword evidence="11" id="KW-0460">Magnesium</keyword>
<dbReference type="EC" id="2.7.1.36" evidence="3 18"/>
<evidence type="ECO:0000256" key="5">
    <source>
        <dbReference type="ARBA" id="ARBA00022516"/>
    </source>
</evidence>
<comment type="subcellular location">
    <subcellularLocation>
        <location evidence="1 18">Cytoplasm</location>
    </subcellularLocation>
</comment>
<dbReference type="InterPro" id="IPR020568">
    <property type="entry name" value="Ribosomal_Su5_D2-typ_SF"/>
</dbReference>
<dbReference type="InterPro" id="IPR014721">
    <property type="entry name" value="Ribsml_uS5_D2-typ_fold_subgr"/>
</dbReference>
<keyword evidence="4 18" id="KW-0963">Cytoplasm</keyword>
<evidence type="ECO:0000256" key="1">
    <source>
        <dbReference type="ARBA" id="ARBA00004496"/>
    </source>
</evidence>
<feature type="domain" description="GHMP kinase C-terminal" evidence="19">
    <location>
        <begin position="247"/>
        <end position="309"/>
    </location>
</feature>
<dbReference type="NCBIfam" id="TIGR00549">
    <property type="entry name" value="mevalon_kin"/>
    <property type="match status" value="1"/>
</dbReference>
<dbReference type="GO" id="GO:0005524">
    <property type="term" value="F:ATP binding"/>
    <property type="evidence" value="ECO:0007669"/>
    <property type="project" value="UniProtKB-KW"/>
</dbReference>
<evidence type="ECO:0000256" key="14">
    <source>
        <dbReference type="ARBA" id="ARBA00023098"/>
    </source>
</evidence>
<dbReference type="InterPro" id="IPR013750">
    <property type="entry name" value="GHMP_kinase_C_dom"/>
</dbReference>
<evidence type="ECO:0000256" key="12">
    <source>
        <dbReference type="ARBA" id="ARBA00022955"/>
    </source>
</evidence>
<dbReference type="PANTHER" id="PTHR43290">
    <property type="entry name" value="MEVALONATE KINASE"/>
    <property type="match status" value="1"/>
</dbReference>
<evidence type="ECO:0000313" key="20">
    <source>
        <dbReference type="EMBL" id="KAK7499176.1"/>
    </source>
</evidence>
<dbReference type="FunFam" id="3.30.70.890:FF:000003">
    <property type="entry name" value="Mevalonate kinase"/>
    <property type="match status" value="1"/>
</dbReference>
<dbReference type="SUPFAM" id="SSF54211">
    <property type="entry name" value="Ribosomal protein S5 domain 2-like"/>
    <property type="match status" value="1"/>
</dbReference>
<dbReference type="SUPFAM" id="SSF55060">
    <property type="entry name" value="GHMP Kinase, C-terminal domain"/>
    <property type="match status" value="1"/>
</dbReference>
<keyword evidence="9 18" id="KW-0418">Kinase</keyword>
<keyword evidence="10 18" id="KW-0067">ATP-binding</keyword>
<dbReference type="PANTHER" id="PTHR43290:SF2">
    <property type="entry name" value="MEVALONATE KINASE"/>
    <property type="match status" value="1"/>
</dbReference>
<evidence type="ECO:0000259" key="19">
    <source>
        <dbReference type="Pfam" id="PF08544"/>
    </source>
</evidence>
<keyword evidence="6 18" id="KW-0808">Transferase</keyword>
<evidence type="ECO:0000256" key="13">
    <source>
        <dbReference type="ARBA" id="ARBA00023011"/>
    </source>
</evidence>
<evidence type="ECO:0000256" key="3">
    <source>
        <dbReference type="ARBA" id="ARBA00012103"/>
    </source>
</evidence>
<comment type="pathway">
    <text evidence="17 18">Isoprenoid biosynthesis; isopentenyl diphosphate biosynthesis via mevalonate pathway; isopentenyl diphosphate from (R)-mevalonate: step 1/3.</text>
</comment>
<reference evidence="20 21" key="1">
    <citation type="journal article" date="2023" name="Sci. Data">
        <title>Genome assembly of the Korean intertidal mud-creeper Batillaria attramentaria.</title>
        <authorList>
            <person name="Patra A.K."/>
            <person name="Ho P.T."/>
            <person name="Jun S."/>
            <person name="Lee S.J."/>
            <person name="Kim Y."/>
            <person name="Won Y.J."/>
        </authorList>
    </citation>
    <scope>NUCLEOTIDE SEQUENCE [LARGE SCALE GENOMIC DNA]</scope>
    <source>
        <strain evidence="20">Wonlab-2016</strain>
    </source>
</reference>
<evidence type="ECO:0000256" key="11">
    <source>
        <dbReference type="ARBA" id="ARBA00022842"/>
    </source>
</evidence>
<sequence>MEEIVVSAPGKVILHGEHSVVYGKVAVASSLNLRCYLRLVPNDDGLISLDLPNVDVHQQWSVDRLRTELMSKIHIQGDSSSEPVPPCDEVMKVLKQFADIGTTVLLQSAGKISTPMSSAQGCGDVETVGWSDTERALINQWAFVGEKIIHGQPSGIDNSISALGGAIRFQKKQITPVEKMPSLRVLLTNTKVPRSTKTLVASVGDRYKKYTAVMSPVLDAMEGVAEKCLQVYADLQSNTGSSDAYTQLEELIDINQSLLGAIGVGHATLDKIVLTTARYGLHTKLTGAGGGGCTYTLLRPDVKADTVNKVCQELRQAGFDCWETSIGGPGVLFHSNPSSDSSIPCQLFA</sequence>
<dbReference type="Gene3D" id="3.30.230.10">
    <property type="match status" value="2"/>
</dbReference>
<dbReference type="Proteomes" id="UP001519460">
    <property type="component" value="Unassembled WGS sequence"/>
</dbReference>
<protein>
    <recommendedName>
        <fullName evidence="3 18">Mevalonate kinase</fullName>
        <shortName evidence="18">MK</shortName>
        <ecNumber evidence="3 18">2.7.1.36</ecNumber>
    </recommendedName>
</protein>
<gene>
    <name evidence="20" type="ORF">BaRGS_00009723</name>
</gene>
<keyword evidence="12 18" id="KW-0752">Steroid biosynthesis</keyword>
<dbReference type="GO" id="GO:0046872">
    <property type="term" value="F:metal ion binding"/>
    <property type="evidence" value="ECO:0007669"/>
    <property type="project" value="UniProtKB-KW"/>
</dbReference>
<dbReference type="InterPro" id="IPR036554">
    <property type="entry name" value="GHMP_kinase_C_sf"/>
</dbReference>
<keyword evidence="14 18" id="KW-0443">Lipid metabolism</keyword>
<dbReference type="GO" id="GO:0016126">
    <property type="term" value="P:sterol biosynthetic process"/>
    <property type="evidence" value="ECO:0007669"/>
    <property type="project" value="UniProtKB-KW"/>
</dbReference>
<evidence type="ECO:0000256" key="8">
    <source>
        <dbReference type="ARBA" id="ARBA00022741"/>
    </source>
</evidence>
<evidence type="ECO:0000256" key="9">
    <source>
        <dbReference type="ARBA" id="ARBA00022777"/>
    </source>
</evidence>
<evidence type="ECO:0000256" key="15">
    <source>
        <dbReference type="ARBA" id="ARBA00023166"/>
    </source>
</evidence>
<keyword evidence="7" id="KW-0479">Metal-binding</keyword>
<dbReference type="AlphaFoldDB" id="A0ABD0LIR4"/>